<dbReference type="EMBL" id="JBIASD010000016">
    <property type="protein sequence ID" value="MFF3668737.1"/>
    <property type="molecule type" value="Genomic_DNA"/>
</dbReference>
<name>A0ABW6SUR5_9ACTN</name>
<accession>A0ABW6SUR5</accession>
<evidence type="ECO:0008006" key="3">
    <source>
        <dbReference type="Google" id="ProtNLM"/>
    </source>
</evidence>
<evidence type="ECO:0000313" key="2">
    <source>
        <dbReference type="Proteomes" id="UP001602013"/>
    </source>
</evidence>
<dbReference type="Proteomes" id="UP001602013">
    <property type="component" value="Unassembled WGS sequence"/>
</dbReference>
<proteinExistence type="predicted"/>
<keyword evidence="2" id="KW-1185">Reference proteome</keyword>
<gene>
    <name evidence="1" type="ORF">ACFYXI_24430</name>
</gene>
<organism evidence="1 2">
    <name type="scientific">Microtetraspora malaysiensis</name>
    <dbReference type="NCBI Taxonomy" id="161358"/>
    <lineage>
        <taxon>Bacteria</taxon>
        <taxon>Bacillati</taxon>
        <taxon>Actinomycetota</taxon>
        <taxon>Actinomycetes</taxon>
        <taxon>Streptosporangiales</taxon>
        <taxon>Streptosporangiaceae</taxon>
        <taxon>Microtetraspora</taxon>
    </lineage>
</organism>
<comment type="caution">
    <text evidence="1">The sequence shown here is derived from an EMBL/GenBank/DDBJ whole genome shotgun (WGS) entry which is preliminary data.</text>
</comment>
<evidence type="ECO:0000313" key="1">
    <source>
        <dbReference type="EMBL" id="MFF3668737.1"/>
    </source>
</evidence>
<sequence length="77" mass="8318">MTKKITISLPDDLAAEAQASGNASAYIADALRQRRRVEQDLAIMDDLWGAGWQDGITDEERARAARLLTGDSEADAA</sequence>
<dbReference type="RefSeq" id="WP_387414415.1">
    <property type="nucleotide sequence ID" value="NZ_CP191998.1"/>
</dbReference>
<reference evidence="1 2" key="1">
    <citation type="submission" date="2024-10" db="EMBL/GenBank/DDBJ databases">
        <title>The Natural Products Discovery Center: Release of the First 8490 Sequenced Strains for Exploring Actinobacteria Biosynthetic Diversity.</title>
        <authorList>
            <person name="Kalkreuter E."/>
            <person name="Kautsar S.A."/>
            <person name="Yang D."/>
            <person name="Bader C.D."/>
            <person name="Teijaro C.N."/>
            <person name="Fluegel L."/>
            <person name="Davis C.M."/>
            <person name="Simpson J.R."/>
            <person name="Lauterbach L."/>
            <person name="Steele A.D."/>
            <person name="Gui C."/>
            <person name="Meng S."/>
            <person name="Li G."/>
            <person name="Viehrig K."/>
            <person name="Ye F."/>
            <person name="Su P."/>
            <person name="Kiefer A.F."/>
            <person name="Nichols A."/>
            <person name="Cepeda A.J."/>
            <person name="Yan W."/>
            <person name="Fan B."/>
            <person name="Jiang Y."/>
            <person name="Adhikari A."/>
            <person name="Zheng C.-J."/>
            <person name="Schuster L."/>
            <person name="Cowan T.M."/>
            <person name="Smanski M.J."/>
            <person name="Chevrette M.G."/>
            <person name="De Carvalho L.P.S."/>
            <person name="Shen B."/>
        </authorList>
    </citation>
    <scope>NUCLEOTIDE SEQUENCE [LARGE SCALE GENOMIC DNA]</scope>
    <source>
        <strain evidence="1 2">NPDC002173</strain>
    </source>
</reference>
<protein>
    <recommendedName>
        <fullName evidence="3">CopG family transcriptional regulator</fullName>
    </recommendedName>
</protein>